<evidence type="ECO:0000313" key="4">
    <source>
        <dbReference type="EMBL" id="QSI77511.1"/>
    </source>
</evidence>
<protein>
    <submittedName>
        <fullName evidence="4">GNAT family N-acetyltransferase</fullName>
    </submittedName>
</protein>
<name>A0ABX7M6X6_9RHOO</name>
<dbReference type="Proteomes" id="UP000663570">
    <property type="component" value="Chromosome"/>
</dbReference>
<evidence type="ECO:0000313" key="5">
    <source>
        <dbReference type="Proteomes" id="UP000663570"/>
    </source>
</evidence>
<reference evidence="4 5" key="1">
    <citation type="submission" date="2021-02" db="EMBL/GenBank/DDBJ databases">
        <title>Niveibacterium changnyeongensis HC41.</title>
        <authorList>
            <person name="Kang M."/>
        </authorList>
    </citation>
    <scope>NUCLEOTIDE SEQUENCE [LARGE SCALE GENOMIC DNA]</scope>
    <source>
        <strain evidence="4 5">HC41</strain>
    </source>
</reference>
<dbReference type="InterPro" id="IPR050832">
    <property type="entry name" value="Bact_Acetyltransf"/>
</dbReference>
<gene>
    <name evidence="4" type="ORF">JY500_02320</name>
</gene>
<feature type="domain" description="N-acetyltransferase" evidence="3">
    <location>
        <begin position="2"/>
        <end position="154"/>
    </location>
</feature>
<dbReference type="PROSITE" id="PS51186">
    <property type="entry name" value="GNAT"/>
    <property type="match status" value="1"/>
</dbReference>
<dbReference type="PANTHER" id="PTHR43877">
    <property type="entry name" value="AMINOALKYLPHOSPHONATE N-ACETYLTRANSFERASE-RELATED-RELATED"/>
    <property type="match status" value="1"/>
</dbReference>
<dbReference type="InterPro" id="IPR016181">
    <property type="entry name" value="Acyl_CoA_acyltransferase"/>
</dbReference>
<dbReference type="Gene3D" id="3.40.630.30">
    <property type="match status" value="1"/>
</dbReference>
<keyword evidence="1" id="KW-0808">Transferase</keyword>
<evidence type="ECO:0000256" key="1">
    <source>
        <dbReference type="ARBA" id="ARBA00022679"/>
    </source>
</evidence>
<dbReference type="EMBL" id="CP071060">
    <property type="protein sequence ID" value="QSI77511.1"/>
    <property type="molecule type" value="Genomic_DNA"/>
</dbReference>
<dbReference type="Pfam" id="PF13508">
    <property type="entry name" value="Acetyltransf_7"/>
    <property type="match status" value="1"/>
</dbReference>
<evidence type="ECO:0000259" key="3">
    <source>
        <dbReference type="PROSITE" id="PS51186"/>
    </source>
</evidence>
<dbReference type="CDD" id="cd04301">
    <property type="entry name" value="NAT_SF"/>
    <property type="match status" value="1"/>
</dbReference>
<dbReference type="RefSeq" id="WP_172201273.1">
    <property type="nucleotide sequence ID" value="NZ_CP071060.1"/>
</dbReference>
<organism evidence="4 5">
    <name type="scientific">Niveibacterium microcysteis</name>
    <dbReference type="NCBI Taxonomy" id="2811415"/>
    <lineage>
        <taxon>Bacteria</taxon>
        <taxon>Pseudomonadati</taxon>
        <taxon>Pseudomonadota</taxon>
        <taxon>Betaproteobacteria</taxon>
        <taxon>Rhodocyclales</taxon>
        <taxon>Rhodocyclaceae</taxon>
        <taxon>Niveibacterium</taxon>
    </lineage>
</organism>
<dbReference type="SUPFAM" id="SSF55729">
    <property type="entry name" value="Acyl-CoA N-acyltransferases (Nat)"/>
    <property type="match status" value="1"/>
</dbReference>
<keyword evidence="2" id="KW-0012">Acyltransferase</keyword>
<keyword evidence="5" id="KW-1185">Reference proteome</keyword>
<proteinExistence type="predicted"/>
<dbReference type="InterPro" id="IPR000182">
    <property type="entry name" value="GNAT_dom"/>
</dbReference>
<evidence type="ECO:0000256" key="2">
    <source>
        <dbReference type="ARBA" id="ARBA00023315"/>
    </source>
</evidence>
<sequence length="158" mass="17723">MLNIRPAVRRDANAVADVLLASRKALMPSIPLAHDDESVRKWVALHLIPCSRVLVAERGHRIVGFCALAERGGCGWVDQLYVRPDAVDTGVGSALLGYAVCELPFPVRLWCFRDNPRACRFYEHRGFEVLLRREGAAADNEEGLPDLLYQLPDRRMDV</sequence>
<accession>A0ABX7M6X6</accession>